<proteinExistence type="predicted"/>
<accession>A0ABV0ND28</accession>
<protein>
    <submittedName>
        <fullName evidence="1">Uncharacterized protein</fullName>
    </submittedName>
</protein>
<organism evidence="1 2">
    <name type="scientific">Goodea atripinnis</name>
    <dbReference type="NCBI Taxonomy" id="208336"/>
    <lineage>
        <taxon>Eukaryota</taxon>
        <taxon>Metazoa</taxon>
        <taxon>Chordata</taxon>
        <taxon>Craniata</taxon>
        <taxon>Vertebrata</taxon>
        <taxon>Euteleostomi</taxon>
        <taxon>Actinopterygii</taxon>
        <taxon>Neopterygii</taxon>
        <taxon>Teleostei</taxon>
        <taxon>Neoteleostei</taxon>
        <taxon>Acanthomorphata</taxon>
        <taxon>Ovalentaria</taxon>
        <taxon>Atherinomorphae</taxon>
        <taxon>Cyprinodontiformes</taxon>
        <taxon>Goodeidae</taxon>
        <taxon>Goodea</taxon>
    </lineage>
</organism>
<keyword evidence="2" id="KW-1185">Reference proteome</keyword>
<name>A0ABV0ND28_9TELE</name>
<reference evidence="1 2" key="1">
    <citation type="submission" date="2021-06" db="EMBL/GenBank/DDBJ databases">
        <authorList>
            <person name="Palmer J.M."/>
        </authorList>
    </citation>
    <scope>NUCLEOTIDE SEQUENCE [LARGE SCALE GENOMIC DNA]</scope>
    <source>
        <strain evidence="1 2">GA_2019</strain>
        <tissue evidence="1">Muscle</tissue>
    </source>
</reference>
<comment type="caution">
    <text evidence="1">The sequence shown here is derived from an EMBL/GenBank/DDBJ whole genome shotgun (WGS) entry which is preliminary data.</text>
</comment>
<gene>
    <name evidence="1" type="ORF">GOODEAATRI_024062</name>
</gene>
<dbReference type="Proteomes" id="UP001476798">
    <property type="component" value="Unassembled WGS sequence"/>
</dbReference>
<evidence type="ECO:0000313" key="1">
    <source>
        <dbReference type="EMBL" id="MEQ2169325.1"/>
    </source>
</evidence>
<dbReference type="EMBL" id="JAHRIO010032625">
    <property type="protein sequence ID" value="MEQ2169325.1"/>
    <property type="molecule type" value="Genomic_DNA"/>
</dbReference>
<sequence length="99" mass="11088">MQTSGECFVCAHLLGHTKWQSPTSLEEAMEMPGKVRQVSHRAEGLAVLCLEEFRAFQRSYSRLLAPRRALGPVDSWLVPVVGLSLTSQSLRFPPGFLCW</sequence>
<evidence type="ECO:0000313" key="2">
    <source>
        <dbReference type="Proteomes" id="UP001476798"/>
    </source>
</evidence>